<dbReference type="Pfam" id="PF05567">
    <property type="entry name" value="T4P_PilY1"/>
    <property type="match status" value="1"/>
</dbReference>
<evidence type="ECO:0000259" key="8">
    <source>
        <dbReference type="Pfam" id="PF05567"/>
    </source>
</evidence>
<feature type="region of interest" description="Disordered" evidence="7">
    <location>
        <begin position="221"/>
        <end position="240"/>
    </location>
</feature>
<evidence type="ECO:0000256" key="3">
    <source>
        <dbReference type="ARBA" id="ARBA00022558"/>
    </source>
</evidence>
<evidence type="ECO:0000313" key="9">
    <source>
        <dbReference type="EMBL" id="TXC66595.1"/>
    </source>
</evidence>
<feature type="region of interest" description="Disordered" evidence="7">
    <location>
        <begin position="191"/>
        <end position="213"/>
    </location>
</feature>
<organism evidence="9 10">
    <name type="scientific">Piscinibacter aquaticus</name>
    <dbReference type="NCBI Taxonomy" id="392597"/>
    <lineage>
        <taxon>Bacteria</taxon>
        <taxon>Pseudomonadati</taxon>
        <taxon>Pseudomonadota</taxon>
        <taxon>Betaproteobacteria</taxon>
        <taxon>Burkholderiales</taxon>
        <taxon>Sphaerotilaceae</taxon>
        <taxon>Piscinibacter</taxon>
    </lineage>
</organism>
<dbReference type="InterPro" id="IPR015943">
    <property type="entry name" value="WD40/YVTN_repeat-like_dom_sf"/>
</dbReference>
<dbReference type="SUPFAM" id="SSF50998">
    <property type="entry name" value="Quinoprotein alcohol dehydrogenase-like"/>
    <property type="match status" value="1"/>
</dbReference>
<evidence type="ECO:0000256" key="6">
    <source>
        <dbReference type="ARBA" id="ARBA00023263"/>
    </source>
</evidence>
<dbReference type="InterPro" id="IPR008707">
    <property type="entry name" value="B-propeller_PilY1"/>
</dbReference>
<evidence type="ECO:0000256" key="4">
    <source>
        <dbReference type="ARBA" id="ARBA00022723"/>
    </source>
</evidence>
<evidence type="ECO:0000256" key="5">
    <source>
        <dbReference type="ARBA" id="ARBA00022837"/>
    </source>
</evidence>
<comment type="similarity">
    <text evidence="2">Belongs to the PilY1 family.</text>
</comment>
<feature type="compositionally biased region" description="Low complexity" evidence="7">
    <location>
        <begin position="191"/>
        <end position="209"/>
    </location>
</feature>
<accession>A0A5C6U4B0</accession>
<dbReference type="InterPro" id="IPR011047">
    <property type="entry name" value="Quinoprotein_ADH-like_sf"/>
</dbReference>
<feature type="region of interest" description="Disordered" evidence="7">
    <location>
        <begin position="982"/>
        <end position="1001"/>
    </location>
</feature>
<dbReference type="InterPro" id="IPR018391">
    <property type="entry name" value="PQQ_b-propeller_rpt"/>
</dbReference>
<gene>
    <name evidence="9" type="ORF">FSC37_14465</name>
</gene>
<keyword evidence="4" id="KW-0479">Metal-binding</keyword>
<dbReference type="Proteomes" id="UP000321832">
    <property type="component" value="Unassembled WGS sequence"/>
</dbReference>
<comment type="caution">
    <text evidence="9">The sequence shown here is derived from an EMBL/GenBank/DDBJ whole genome shotgun (WGS) entry which is preliminary data.</text>
</comment>
<evidence type="ECO:0000256" key="1">
    <source>
        <dbReference type="ARBA" id="ARBA00004561"/>
    </source>
</evidence>
<feature type="domain" description="PilY1 beta-propeller" evidence="8">
    <location>
        <begin position="536"/>
        <end position="843"/>
    </location>
</feature>
<comment type="subcellular location">
    <subcellularLocation>
        <location evidence="1">Fimbrium</location>
    </subcellularLocation>
</comment>
<dbReference type="EMBL" id="VOPW01000001">
    <property type="protein sequence ID" value="TXC66595.1"/>
    <property type="molecule type" value="Genomic_DNA"/>
</dbReference>
<reference evidence="9 10" key="1">
    <citation type="submission" date="2019-08" db="EMBL/GenBank/DDBJ databases">
        <authorList>
            <person name="Khan S.A."/>
            <person name="Jeon C.O."/>
            <person name="Jeong S.E."/>
        </authorList>
    </citation>
    <scope>NUCLEOTIDE SEQUENCE [LARGE SCALE GENOMIC DNA]</scope>
    <source>
        <strain evidence="10">IMCC1728</strain>
    </source>
</reference>
<dbReference type="GO" id="GO:0046872">
    <property type="term" value="F:metal ion binding"/>
    <property type="evidence" value="ECO:0007669"/>
    <property type="project" value="UniProtKB-KW"/>
</dbReference>
<evidence type="ECO:0000256" key="7">
    <source>
        <dbReference type="SAM" id="MobiDB-lite"/>
    </source>
</evidence>
<sequence length="1008" mass="105015">MPTGSASLTIVGATNSAYNGTRTVNVTGSRTYTFTMRPAPNNNASAAGYTLAASSGALSCPAGSGVLTRSTNQVDTFPATVSTTVNATQTRTVSYTLSRTVTTTPFTQTVVETNGAITSDTTVAGTPTVTGPTAIPAPANSVTTTPYTTTSSASGTAQTVTTTGSTQACYSSFQANTTNVAVAVVAPTPATVGPTTSGGSIPSTTTGPVNTTAADNTVTSTRALDTSVSPNPSTTQINGSSNSLSDVAMYYYNTDLRSTSLSNCTGALGSGSNVCQTTTVDGTAANVRQNMVTFTLGFGVDGTLKYDPNYLKQTSGDYFDLKQGTKNWPIPTESTNGGDPTNIDDLWHAAVNGRGQYFSAKNPQAVVTSLDQALLSITEKNGSASAAATSTLQPVEGDNDVFVAQFTSGKWIGDVKRYAINPSDGTIITSGGWSAAAVLDARIAAGTTPRKIFYFKKGSGNTGSLRDFTYSNLTTDSLNSHFDNFCSKAGAGGAASPTQCGTLNPADLSTANSGSNLVSYLSGTAFSVYRTRDSALGDLINSSPVYVGAPKFKYTENSYGTFASNNANRQGVVYVGGNDGMLHAFKRETGEELWAYIPSEAIPKLYKLADTDYPYSHSFFVDGSPQMGDVWDGTNWRTILVGGLNKGGRSVYALDITDPANPVALWEFSDNNLGFTFGNPIITKRKDGTWIVAFASGYNNISPGDGNGHLFAVDAITGQKLAMISTYTSGTTAAGTTTTPSGLAKLNAYVASEIDNTAKVFYGGDLLGNLWRFDLDSNVQPYGSAHRMAEFVEGGKAQPVTVRPELADLNYLGSTYTVVFVGTGRYLGTGDLNNLEQQSVYALKETFSSTGLGDVRASNTLVTQTISTAASGALRTASTNAVNWSTKNGWLVDLPSSGERVNVNMILALNVLSVATNVPTTDVCDAGGRSWLYKFDMGTGSAVSNAPNGAVAISLGNVLVAGQTVVQLSDGSTVTISTLSDTSLRTDNQPPPPPTATLRRTSWRELVN</sequence>
<dbReference type="Gene3D" id="2.130.10.10">
    <property type="entry name" value="YVTN repeat-like/Quinoprotein amine dehydrogenase"/>
    <property type="match status" value="1"/>
</dbReference>
<keyword evidence="10" id="KW-1185">Reference proteome</keyword>
<dbReference type="SMART" id="SM00564">
    <property type="entry name" value="PQQ"/>
    <property type="match status" value="2"/>
</dbReference>
<evidence type="ECO:0000313" key="10">
    <source>
        <dbReference type="Proteomes" id="UP000321832"/>
    </source>
</evidence>
<keyword evidence="6" id="KW-0281">Fimbrium</keyword>
<feature type="region of interest" description="Disordered" evidence="7">
    <location>
        <begin position="122"/>
        <end position="157"/>
    </location>
</feature>
<protein>
    <recommendedName>
        <fullName evidence="8">PilY1 beta-propeller domain-containing protein</fullName>
    </recommendedName>
</protein>
<name>A0A5C6U4B0_9BURK</name>
<keyword evidence="3" id="KW-1029">Fimbrium biogenesis</keyword>
<evidence type="ECO:0000256" key="2">
    <source>
        <dbReference type="ARBA" id="ARBA00008387"/>
    </source>
</evidence>
<dbReference type="AlphaFoldDB" id="A0A5C6U4B0"/>
<dbReference type="GO" id="GO:0009289">
    <property type="term" value="C:pilus"/>
    <property type="evidence" value="ECO:0007669"/>
    <property type="project" value="UniProtKB-SubCell"/>
</dbReference>
<keyword evidence="5" id="KW-0106">Calcium</keyword>
<proteinExistence type="inferred from homology"/>